<accession>A0ABY2RU25</accession>
<evidence type="ECO:0000259" key="5">
    <source>
        <dbReference type="Pfam" id="PF00501"/>
    </source>
</evidence>
<gene>
    <name evidence="7" type="ORF">FCN18_35215</name>
</gene>
<dbReference type="Gene3D" id="3.30.300.30">
    <property type="match status" value="1"/>
</dbReference>
<dbReference type="InterPro" id="IPR040097">
    <property type="entry name" value="FAAL/FAAC"/>
</dbReference>
<dbReference type="GO" id="GO:0016874">
    <property type="term" value="F:ligase activity"/>
    <property type="evidence" value="ECO:0007669"/>
    <property type="project" value="UniProtKB-KW"/>
</dbReference>
<sequence>MSILWGGNSPSCSVNALSVFLRALQRWLRRTSVSVQGTRRVPLLRSDVDVGGGAVTGEREMIEESDHFMSRFRSWVDFVPDEPAIVFVDEFGEVNTKDIRGDGLTYRELDERARSLAAGLVGRGLRGARVLLSHPPGLEFTVALLGCFHAGVIAVPAPVPESGGRGDTRLTGIVTDAEVGVVLTTPATAGTVRGWLGRAGLAERVEVLVEADLREGRHEPLPELDPEAIAFLQYTSGSTSEPKGVLVTHRALASNASESRRALGVGWGVRSVSWLPHYHDMGLVGQLLGPMYCGGTAYLMAPMSFLKRPHRWMRLITAVKAHVTVAPDFGYALVTRRTTDEQLAELDLSSLDVVMNGSEPIHAATLDKFAARFAPAGLRAASIMPCYGMAETTLFVTAAPRGTGYVARDVDAAALASNRIAVAEDGRPSRRLVSSGRPVDFDIRIVDPETRAELPPGSVGEIWLAGPSVAAGYWARPDVSQDTFRARLSGSDADYLRTGDLGGLFDGELFVTGRRKEVLIVNGRNLYPQDIERTIREAHPVTGAGATAVFTVEAQAPAAVAVQEVRPADLRTVDVDELVAVLRRAVRAEFELHLADVVFVPTGAIEKTTSGKVRRGATRDAFLVDGLRTLHTTVAGR</sequence>
<dbReference type="CDD" id="cd05931">
    <property type="entry name" value="FAAL"/>
    <property type="match status" value="1"/>
</dbReference>
<dbReference type="Gene3D" id="3.40.50.12780">
    <property type="entry name" value="N-terminal domain of ligase-like"/>
    <property type="match status" value="1"/>
</dbReference>
<proteinExistence type="inferred from homology"/>
<dbReference type="PROSITE" id="PS00455">
    <property type="entry name" value="AMP_BINDING"/>
    <property type="match status" value="1"/>
</dbReference>
<dbReference type="InterPro" id="IPR020845">
    <property type="entry name" value="AMP-binding_CS"/>
</dbReference>
<feature type="domain" description="AMP-binding enzyme C-terminal" evidence="6">
    <location>
        <begin position="517"/>
        <end position="629"/>
    </location>
</feature>
<evidence type="ECO:0000259" key="6">
    <source>
        <dbReference type="Pfam" id="PF23024"/>
    </source>
</evidence>
<comment type="caution">
    <text evidence="7">The sequence shown here is derived from an EMBL/GenBank/DDBJ whole genome shotgun (WGS) entry which is preliminary data.</text>
</comment>
<dbReference type="InterPro" id="IPR025110">
    <property type="entry name" value="AMP-bd_C"/>
</dbReference>
<dbReference type="InterPro" id="IPR042099">
    <property type="entry name" value="ANL_N_sf"/>
</dbReference>
<dbReference type="InterPro" id="IPR000873">
    <property type="entry name" value="AMP-dep_synth/lig_dom"/>
</dbReference>
<evidence type="ECO:0000256" key="4">
    <source>
        <dbReference type="ARBA" id="ARBA00023098"/>
    </source>
</evidence>
<dbReference type="Pfam" id="PF23024">
    <property type="entry name" value="AMP-dom_DIP2-like"/>
    <property type="match status" value="1"/>
</dbReference>
<evidence type="ECO:0000256" key="3">
    <source>
        <dbReference type="ARBA" id="ARBA00022832"/>
    </source>
</evidence>
<evidence type="ECO:0000313" key="7">
    <source>
        <dbReference type="EMBL" id="TKG60515.1"/>
    </source>
</evidence>
<feature type="domain" description="AMP-dependent synthetase/ligase" evidence="5">
    <location>
        <begin position="75"/>
        <end position="474"/>
    </location>
</feature>
<dbReference type="Pfam" id="PF00501">
    <property type="entry name" value="AMP-binding"/>
    <property type="match status" value="1"/>
</dbReference>
<keyword evidence="4" id="KW-0443">Lipid metabolism</keyword>
<dbReference type="Proteomes" id="UP000309992">
    <property type="component" value="Unassembled WGS sequence"/>
</dbReference>
<comment type="similarity">
    <text evidence="1">Belongs to the ATP-dependent AMP-binding enzyme family.</text>
</comment>
<evidence type="ECO:0000256" key="1">
    <source>
        <dbReference type="ARBA" id="ARBA00006432"/>
    </source>
</evidence>
<protein>
    <submittedName>
        <fullName evidence="7">Fatty acyl-AMP ligase</fullName>
    </submittedName>
</protein>
<keyword evidence="3" id="KW-0276">Fatty acid metabolism</keyword>
<dbReference type="PANTHER" id="PTHR22754">
    <property type="entry name" value="DISCO-INTERACTING PROTEIN 2 DIP2 -RELATED"/>
    <property type="match status" value="1"/>
</dbReference>
<dbReference type="PANTHER" id="PTHR22754:SF32">
    <property type="entry name" value="DISCO-INTERACTING PROTEIN 2"/>
    <property type="match status" value="1"/>
</dbReference>
<evidence type="ECO:0000313" key="8">
    <source>
        <dbReference type="Proteomes" id="UP000309992"/>
    </source>
</evidence>
<keyword evidence="8" id="KW-1185">Reference proteome</keyword>
<dbReference type="InterPro" id="IPR045851">
    <property type="entry name" value="AMP-bd_C_sf"/>
</dbReference>
<name>A0ABY2RU25_9PSEU</name>
<reference evidence="7 8" key="1">
    <citation type="journal article" date="2015" name="Antonie Van Leeuwenhoek">
        <title>Prauserella endophytica sp. nov., an endophytic actinobacterium isolated from Tamarix taklamakanensis.</title>
        <authorList>
            <person name="Liu J.M."/>
            <person name="Habden X."/>
            <person name="Guo L."/>
            <person name="Tuo L."/>
            <person name="Jiang Z.K."/>
            <person name="Liu S.W."/>
            <person name="Liu X.F."/>
            <person name="Chen L."/>
            <person name="Li R.F."/>
            <person name="Zhang Y.Q."/>
            <person name="Sun C.H."/>
        </authorList>
    </citation>
    <scope>NUCLEOTIDE SEQUENCE [LARGE SCALE GENOMIC DNA]</scope>
    <source>
        <strain evidence="7 8">CGMCC 4.7182</strain>
    </source>
</reference>
<dbReference type="SUPFAM" id="SSF56801">
    <property type="entry name" value="Acetyl-CoA synthetase-like"/>
    <property type="match status" value="1"/>
</dbReference>
<dbReference type="EMBL" id="SWMS01000036">
    <property type="protein sequence ID" value="TKG60515.1"/>
    <property type="molecule type" value="Genomic_DNA"/>
</dbReference>
<keyword evidence="2 7" id="KW-0436">Ligase</keyword>
<evidence type="ECO:0000256" key="2">
    <source>
        <dbReference type="ARBA" id="ARBA00022598"/>
    </source>
</evidence>
<organism evidence="7 8">
    <name type="scientific">Prauserella endophytica</name>
    <dbReference type="NCBI Taxonomy" id="1592324"/>
    <lineage>
        <taxon>Bacteria</taxon>
        <taxon>Bacillati</taxon>
        <taxon>Actinomycetota</taxon>
        <taxon>Actinomycetes</taxon>
        <taxon>Pseudonocardiales</taxon>
        <taxon>Pseudonocardiaceae</taxon>
        <taxon>Prauserella</taxon>
        <taxon>Prauserella coralliicola group</taxon>
    </lineage>
</organism>